<dbReference type="Proteomes" id="UP000297245">
    <property type="component" value="Unassembled WGS sequence"/>
</dbReference>
<evidence type="ECO:0000256" key="2">
    <source>
        <dbReference type="SAM" id="Phobius"/>
    </source>
</evidence>
<keyword evidence="4" id="KW-1185">Reference proteome</keyword>
<feature type="region of interest" description="Disordered" evidence="1">
    <location>
        <begin position="1"/>
        <end position="27"/>
    </location>
</feature>
<feature type="region of interest" description="Disordered" evidence="1">
    <location>
        <begin position="180"/>
        <end position="224"/>
    </location>
</feature>
<keyword evidence="2" id="KW-0812">Transmembrane</keyword>
<gene>
    <name evidence="3" type="ORF">K435DRAFT_788314</name>
</gene>
<dbReference type="EMBL" id="ML179036">
    <property type="protein sequence ID" value="THV08001.1"/>
    <property type="molecule type" value="Genomic_DNA"/>
</dbReference>
<keyword evidence="2" id="KW-1133">Transmembrane helix</keyword>
<keyword evidence="2" id="KW-0472">Membrane</keyword>
<evidence type="ECO:0000256" key="1">
    <source>
        <dbReference type="SAM" id="MobiDB-lite"/>
    </source>
</evidence>
<feature type="transmembrane region" description="Helical" evidence="2">
    <location>
        <begin position="334"/>
        <end position="354"/>
    </location>
</feature>
<accession>A0A4S8MXZ3</accession>
<protein>
    <submittedName>
        <fullName evidence="3">Uncharacterized protein</fullName>
    </submittedName>
</protein>
<evidence type="ECO:0000313" key="3">
    <source>
        <dbReference type="EMBL" id="THV08001.1"/>
    </source>
</evidence>
<name>A0A4S8MXZ3_DENBC</name>
<sequence>MQYSKEEAGSSNTGPLRTRSLDDNTNGQYSMNVADWDVLFDSERFEEIDDDGNIIPRGEPIDYEPETENTYSPHAIHETLMDEVINTFSSPRFAIGDSMDDMSASFSAKTIAVRNRQFGVPLLRIASSLPHGITNHVLASPTNRRYSDPHINLNPRTNDALCRYQKLFFNALSQAASAKSRHVRKSKEYVSGGSSGKKKKTTLHKESSSRHRGNGPTRSAPAISAAVKTRLRMDLEEYRDSRGAYGRDFSSEIHPGTGSTSTADSGSDIRRQMDDMSMTPTEDDEQANEIKYVNEDMEDDDTAGFVMQVEALSNRTSALILAEFRIFIYMQKRYLLAFLAFLYYLTCTHIPFYARPYRATG</sequence>
<dbReference type="AlphaFoldDB" id="A0A4S8MXZ3"/>
<proteinExistence type="predicted"/>
<organism evidence="3 4">
    <name type="scientific">Dendrothele bispora (strain CBS 962.96)</name>
    <dbReference type="NCBI Taxonomy" id="1314807"/>
    <lineage>
        <taxon>Eukaryota</taxon>
        <taxon>Fungi</taxon>
        <taxon>Dikarya</taxon>
        <taxon>Basidiomycota</taxon>
        <taxon>Agaricomycotina</taxon>
        <taxon>Agaricomycetes</taxon>
        <taxon>Agaricomycetidae</taxon>
        <taxon>Agaricales</taxon>
        <taxon>Agaricales incertae sedis</taxon>
        <taxon>Dendrothele</taxon>
    </lineage>
</organism>
<feature type="compositionally biased region" description="Low complexity" evidence="1">
    <location>
        <begin position="256"/>
        <end position="266"/>
    </location>
</feature>
<reference evidence="3 4" key="1">
    <citation type="journal article" date="2019" name="Nat. Ecol. Evol.">
        <title>Megaphylogeny resolves global patterns of mushroom evolution.</title>
        <authorList>
            <person name="Varga T."/>
            <person name="Krizsan K."/>
            <person name="Foldi C."/>
            <person name="Dima B."/>
            <person name="Sanchez-Garcia M."/>
            <person name="Sanchez-Ramirez S."/>
            <person name="Szollosi G.J."/>
            <person name="Szarkandi J.G."/>
            <person name="Papp V."/>
            <person name="Albert L."/>
            <person name="Andreopoulos W."/>
            <person name="Angelini C."/>
            <person name="Antonin V."/>
            <person name="Barry K.W."/>
            <person name="Bougher N.L."/>
            <person name="Buchanan P."/>
            <person name="Buyck B."/>
            <person name="Bense V."/>
            <person name="Catcheside P."/>
            <person name="Chovatia M."/>
            <person name="Cooper J."/>
            <person name="Damon W."/>
            <person name="Desjardin D."/>
            <person name="Finy P."/>
            <person name="Geml J."/>
            <person name="Haridas S."/>
            <person name="Hughes K."/>
            <person name="Justo A."/>
            <person name="Karasinski D."/>
            <person name="Kautmanova I."/>
            <person name="Kiss B."/>
            <person name="Kocsube S."/>
            <person name="Kotiranta H."/>
            <person name="LaButti K.M."/>
            <person name="Lechner B.E."/>
            <person name="Liimatainen K."/>
            <person name="Lipzen A."/>
            <person name="Lukacs Z."/>
            <person name="Mihaltcheva S."/>
            <person name="Morgado L.N."/>
            <person name="Niskanen T."/>
            <person name="Noordeloos M.E."/>
            <person name="Ohm R.A."/>
            <person name="Ortiz-Santana B."/>
            <person name="Ovrebo C."/>
            <person name="Racz N."/>
            <person name="Riley R."/>
            <person name="Savchenko A."/>
            <person name="Shiryaev A."/>
            <person name="Soop K."/>
            <person name="Spirin V."/>
            <person name="Szebenyi C."/>
            <person name="Tomsovsky M."/>
            <person name="Tulloss R.E."/>
            <person name="Uehling J."/>
            <person name="Grigoriev I.V."/>
            <person name="Vagvolgyi C."/>
            <person name="Papp T."/>
            <person name="Martin F.M."/>
            <person name="Miettinen O."/>
            <person name="Hibbett D.S."/>
            <person name="Nagy L.G."/>
        </authorList>
    </citation>
    <scope>NUCLEOTIDE SEQUENCE [LARGE SCALE GENOMIC DNA]</scope>
    <source>
        <strain evidence="3 4">CBS 962.96</strain>
    </source>
</reference>
<evidence type="ECO:0000313" key="4">
    <source>
        <dbReference type="Proteomes" id="UP000297245"/>
    </source>
</evidence>
<dbReference type="OrthoDB" id="10594552at2759"/>
<feature type="region of interest" description="Disordered" evidence="1">
    <location>
        <begin position="246"/>
        <end position="268"/>
    </location>
</feature>